<feature type="active site" description="Charge relay system" evidence="5">
    <location>
        <position position="173"/>
    </location>
</feature>
<accession>A0ABW1DDS3</accession>
<feature type="active site" description="Charge relay system" evidence="5">
    <location>
        <position position="380"/>
    </location>
</feature>
<dbReference type="SUPFAM" id="SSF52743">
    <property type="entry name" value="Subtilisin-like"/>
    <property type="match status" value="1"/>
</dbReference>
<evidence type="ECO:0000259" key="8">
    <source>
        <dbReference type="Pfam" id="PF00082"/>
    </source>
</evidence>
<evidence type="ECO:0000256" key="1">
    <source>
        <dbReference type="ARBA" id="ARBA00011073"/>
    </source>
</evidence>
<dbReference type="InterPro" id="IPR036852">
    <property type="entry name" value="Peptidase_S8/S53_dom_sf"/>
</dbReference>
<evidence type="ECO:0000256" key="3">
    <source>
        <dbReference type="ARBA" id="ARBA00022801"/>
    </source>
</evidence>
<feature type="signal peptide" evidence="7">
    <location>
        <begin position="1"/>
        <end position="25"/>
    </location>
</feature>
<dbReference type="InterPro" id="IPR050131">
    <property type="entry name" value="Peptidase_S8_subtilisin-like"/>
</dbReference>
<dbReference type="PANTHER" id="PTHR43806:SF11">
    <property type="entry name" value="CEREVISIN-RELATED"/>
    <property type="match status" value="1"/>
</dbReference>
<protein>
    <submittedName>
        <fullName evidence="9">S8 family serine peptidase</fullName>
    </submittedName>
</protein>
<reference evidence="10" key="1">
    <citation type="journal article" date="2019" name="Int. J. Syst. Evol. Microbiol.">
        <title>The Global Catalogue of Microorganisms (GCM) 10K type strain sequencing project: providing services to taxonomists for standard genome sequencing and annotation.</title>
        <authorList>
            <consortium name="The Broad Institute Genomics Platform"/>
            <consortium name="The Broad Institute Genome Sequencing Center for Infectious Disease"/>
            <person name="Wu L."/>
            <person name="Ma J."/>
        </authorList>
    </citation>
    <scope>NUCLEOTIDE SEQUENCE [LARGE SCALE GENOMIC DNA]</scope>
    <source>
        <strain evidence="10">CGMCC 1.15053</strain>
    </source>
</reference>
<evidence type="ECO:0000256" key="5">
    <source>
        <dbReference type="PROSITE-ProRule" id="PRU01240"/>
    </source>
</evidence>
<dbReference type="EMBL" id="JBHSOH010000003">
    <property type="protein sequence ID" value="MFC5846908.1"/>
    <property type="molecule type" value="Genomic_DNA"/>
</dbReference>
<feature type="domain" description="Peptidase S8/S53" evidence="8">
    <location>
        <begin position="164"/>
        <end position="426"/>
    </location>
</feature>
<dbReference type="Proteomes" id="UP001595979">
    <property type="component" value="Unassembled WGS sequence"/>
</dbReference>
<feature type="compositionally biased region" description="Pro residues" evidence="6">
    <location>
        <begin position="447"/>
        <end position="475"/>
    </location>
</feature>
<dbReference type="PANTHER" id="PTHR43806">
    <property type="entry name" value="PEPTIDASE S8"/>
    <property type="match status" value="1"/>
</dbReference>
<proteinExistence type="inferred from homology"/>
<name>A0ABW1DDS3_9DEIO</name>
<organism evidence="9 10">
    <name type="scientific">Deinococcus petrolearius</name>
    <dbReference type="NCBI Taxonomy" id="1751295"/>
    <lineage>
        <taxon>Bacteria</taxon>
        <taxon>Thermotogati</taxon>
        <taxon>Deinococcota</taxon>
        <taxon>Deinococci</taxon>
        <taxon>Deinococcales</taxon>
        <taxon>Deinococcaceae</taxon>
        <taxon>Deinococcus</taxon>
    </lineage>
</organism>
<keyword evidence="7" id="KW-0732">Signal</keyword>
<feature type="chain" id="PRO_5045181543" evidence="7">
    <location>
        <begin position="26"/>
        <end position="841"/>
    </location>
</feature>
<dbReference type="PRINTS" id="PR00723">
    <property type="entry name" value="SUBTILISIN"/>
</dbReference>
<dbReference type="InterPro" id="IPR000209">
    <property type="entry name" value="Peptidase_S8/S53_dom"/>
</dbReference>
<sequence>MKKSAKVLTALGAALALGSATQASAGTLSPTLLQRARAGDQTPVGVIVRFNVANTPQGRALFKDLRVQLAGQLSKLGPAAGFLQSALNSGRATQLWLDQSIYVPLTPVQARAISLLPFVSEVFENFKVQIPRAVALSDSSSPAGTPWYLDKIGAPQAWAAGFRGQNIRIGHLDSGIDASHPDLAGKLAAFAEFNAAGDRVQNAQPHDTTDHGTHTAGLLVGSKTGVAPSAKVISALVLPNNEGTFAQVIAGMQYVLDPDNNADTNDGANVVNMSLGIPGTYDEFIVPVQNMLKAGVVPVFAIGNFGPNSATTGSPGNLPDAIGVGAVGQDGQVASFSSRGPVAWQGKINGVFVKPDIAAPGVEITSTYPGGKYGAKSGSSQASPIAAGAVALLLSAKPGTGVDAVKNALYTSASNAGSKNNNTGYGLISVPGALGKLGVNVGGSAPAPTPTPAPNPTPAPAPTPAPTPTPTPTPAAQPTGPDGYTLCAVEGGTCTNVANKAVAFGTAGRYVFGTNDSSNTLLCTVQEWGNNDPAPGVRKGCFVKNSASTPAPTPAPTQPSGNSGQKPRVLLVDADRGQGADVTAALRDAIKANAASGGAFVWNVQSQGAVPLSEMKRADIVVWATGESYQNTIPANDQATLRQYLQGGGHLLVTGQDVGYDIGSSDFYTGVLGTRFVADSSGQTKFVTKGAFGNTAFTLNASGSAANQFYPDVLANVGSGQVVAGWGSANANAGTITAQSIRVDPNRQRAAQKVQDPRGLVEGLARTVVSGLLNQILGGNTQAQAQNRTRVRAQSAAEDAGAIVVNAAGAYRTVNMGFGMEGLTPNSRNLLMKTSFDWLMR</sequence>
<keyword evidence="10" id="KW-1185">Reference proteome</keyword>
<dbReference type="RefSeq" id="WP_380045523.1">
    <property type="nucleotide sequence ID" value="NZ_JBHSOH010000003.1"/>
</dbReference>
<comment type="similarity">
    <text evidence="1 5">Belongs to the peptidase S8 family.</text>
</comment>
<dbReference type="InterPro" id="IPR015500">
    <property type="entry name" value="Peptidase_S8_subtilisin-rel"/>
</dbReference>
<evidence type="ECO:0000256" key="7">
    <source>
        <dbReference type="SAM" id="SignalP"/>
    </source>
</evidence>
<evidence type="ECO:0000313" key="9">
    <source>
        <dbReference type="EMBL" id="MFC5846908.1"/>
    </source>
</evidence>
<comment type="caution">
    <text evidence="9">The sequence shown here is derived from an EMBL/GenBank/DDBJ whole genome shotgun (WGS) entry which is preliminary data.</text>
</comment>
<dbReference type="Gene3D" id="3.40.50.200">
    <property type="entry name" value="Peptidase S8/S53 domain"/>
    <property type="match status" value="1"/>
</dbReference>
<dbReference type="Pfam" id="PF00082">
    <property type="entry name" value="Peptidase_S8"/>
    <property type="match status" value="1"/>
</dbReference>
<keyword evidence="3 5" id="KW-0378">Hydrolase</keyword>
<evidence type="ECO:0000256" key="2">
    <source>
        <dbReference type="ARBA" id="ARBA00022670"/>
    </source>
</evidence>
<evidence type="ECO:0000256" key="4">
    <source>
        <dbReference type="ARBA" id="ARBA00022825"/>
    </source>
</evidence>
<gene>
    <name evidence="9" type="ORF">ACFPQ6_01175</name>
</gene>
<dbReference type="PROSITE" id="PS51892">
    <property type="entry name" value="SUBTILASE"/>
    <property type="match status" value="1"/>
</dbReference>
<feature type="region of interest" description="Disordered" evidence="6">
    <location>
        <begin position="441"/>
        <end position="481"/>
    </location>
</feature>
<keyword evidence="2 5" id="KW-0645">Protease</keyword>
<evidence type="ECO:0000313" key="10">
    <source>
        <dbReference type="Proteomes" id="UP001595979"/>
    </source>
</evidence>
<evidence type="ECO:0000256" key="6">
    <source>
        <dbReference type="SAM" id="MobiDB-lite"/>
    </source>
</evidence>
<feature type="active site" description="Charge relay system" evidence="5">
    <location>
        <position position="211"/>
    </location>
</feature>
<keyword evidence="4 5" id="KW-0720">Serine protease</keyword>
<feature type="region of interest" description="Disordered" evidence="6">
    <location>
        <begin position="543"/>
        <end position="567"/>
    </location>
</feature>